<dbReference type="InterPro" id="IPR007607">
    <property type="entry name" value="BacA/B"/>
</dbReference>
<evidence type="ECO:0000313" key="4">
    <source>
        <dbReference type="Proteomes" id="UP000193200"/>
    </source>
</evidence>
<dbReference type="RefSeq" id="WP_085881726.1">
    <property type="nucleotide sequence ID" value="NZ_FWFR01000001.1"/>
</dbReference>
<dbReference type="InParanoid" id="A0A1Y5RIH0"/>
<keyword evidence="4" id="KW-1185">Reference proteome</keyword>
<organism evidence="3 4">
    <name type="scientific">Oceanibacterium hippocampi</name>
    <dbReference type="NCBI Taxonomy" id="745714"/>
    <lineage>
        <taxon>Bacteria</taxon>
        <taxon>Pseudomonadati</taxon>
        <taxon>Pseudomonadota</taxon>
        <taxon>Alphaproteobacteria</taxon>
        <taxon>Sneathiellales</taxon>
        <taxon>Sneathiellaceae</taxon>
        <taxon>Oceanibacterium</taxon>
    </lineage>
</organism>
<dbReference type="OrthoDB" id="7349510at2"/>
<comment type="similarity">
    <text evidence="1">Belongs to the bactofilin family.</text>
</comment>
<dbReference type="Proteomes" id="UP000193200">
    <property type="component" value="Unassembled WGS sequence"/>
</dbReference>
<protein>
    <submittedName>
        <fullName evidence="3">Polymer-forming cytoskeletal</fullName>
    </submittedName>
</protein>
<feature type="compositionally biased region" description="Basic and acidic residues" evidence="2">
    <location>
        <begin position="1"/>
        <end position="12"/>
    </location>
</feature>
<dbReference type="AlphaFoldDB" id="A0A1Y5RIH0"/>
<gene>
    <name evidence="3" type="ORF">OCH7691_00382</name>
</gene>
<feature type="region of interest" description="Disordered" evidence="2">
    <location>
        <begin position="1"/>
        <end position="24"/>
    </location>
</feature>
<dbReference type="Pfam" id="PF04519">
    <property type="entry name" value="Bactofilin"/>
    <property type="match status" value="1"/>
</dbReference>
<dbReference type="EMBL" id="FWFR01000001">
    <property type="protein sequence ID" value="SLN18323.1"/>
    <property type="molecule type" value="Genomic_DNA"/>
</dbReference>
<sequence length="212" mass="21933">MFGRKREFETDKLPNGATILGNRDGNVADRSARLLKASDDDIPAMPTGLMTSPLKSNVHPDIPGFKKPLAPGVAGKAGNEGPAEPKTLVVGRDIQLNGEIHACERLVVEGRIEANIKGARQLEIRDGGLFTGSAVVDMAEIDGKFEGDLSVGGKLTIRAKGRVSGTIRYGELEIQAGGQVAGTMEPNTETVAAGSAGDSVGKGEASSLAAAE</sequence>
<proteinExistence type="inferred from homology"/>
<name>A0A1Y5RIH0_9PROT</name>
<dbReference type="PANTHER" id="PTHR35024:SF4">
    <property type="entry name" value="POLYMER-FORMING CYTOSKELETAL PROTEIN"/>
    <property type="match status" value="1"/>
</dbReference>
<feature type="region of interest" description="Disordered" evidence="2">
    <location>
        <begin position="186"/>
        <end position="212"/>
    </location>
</feature>
<evidence type="ECO:0000256" key="1">
    <source>
        <dbReference type="ARBA" id="ARBA00044755"/>
    </source>
</evidence>
<evidence type="ECO:0000256" key="2">
    <source>
        <dbReference type="SAM" id="MobiDB-lite"/>
    </source>
</evidence>
<dbReference type="PANTHER" id="PTHR35024">
    <property type="entry name" value="HYPOTHETICAL CYTOSOLIC PROTEIN"/>
    <property type="match status" value="1"/>
</dbReference>
<evidence type="ECO:0000313" key="3">
    <source>
        <dbReference type="EMBL" id="SLN18323.1"/>
    </source>
</evidence>
<reference evidence="3 4" key="1">
    <citation type="submission" date="2017-03" db="EMBL/GenBank/DDBJ databases">
        <authorList>
            <person name="Afonso C.L."/>
            <person name="Miller P.J."/>
            <person name="Scott M.A."/>
            <person name="Spackman E."/>
            <person name="Goraichik I."/>
            <person name="Dimitrov K.M."/>
            <person name="Suarez D.L."/>
            <person name="Swayne D.E."/>
        </authorList>
    </citation>
    <scope>NUCLEOTIDE SEQUENCE [LARGE SCALE GENOMIC DNA]</scope>
    <source>
        <strain evidence="3 4">CECT 7691</strain>
    </source>
</reference>
<accession>A0A1Y5RIH0</accession>